<protein>
    <submittedName>
        <fullName evidence="1">Uncharacterized protein</fullName>
    </submittedName>
</protein>
<gene>
    <name evidence="1" type="ORF">PEPS_04800</name>
</gene>
<evidence type="ECO:0000313" key="1">
    <source>
        <dbReference type="EMBL" id="BDC98199.1"/>
    </source>
</evidence>
<reference evidence="1 2" key="1">
    <citation type="submission" date="2021-12" db="EMBL/GenBank/DDBJ databases">
        <title>Genome sequencing of bacteria with rrn-lacking chromosome and rrn-plasmid.</title>
        <authorList>
            <person name="Anda M."/>
            <person name="Iwasaki W."/>
        </authorList>
    </citation>
    <scope>NUCLEOTIDE SEQUENCE [LARGE SCALE GENOMIC DNA]</scope>
    <source>
        <strain evidence="1 2">NBRC 101262</strain>
    </source>
</reference>
<evidence type="ECO:0000313" key="2">
    <source>
        <dbReference type="Proteomes" id="UP001354989"/>
    </source>
</evidence>
<sequence length="59" mass="7064">MLKYCKTILSKVSFDAHLFKKELIKAIKFCMPVERLELQNWCYQQFGDQYNKILNEAFG</sequence>
<proteinExistence type="predicted"/>
<name>A0ABN6L530_9BACT</name>
<dbReference type="EMBL" id="AP025292">
    <property type="protein sequence ID" value="BDC98199.1"/>
    <property type="molecule type" value="Genomic_DNA"/>
</dbReference>
<keyword evidence="2" id="KW-1185">Reference proteome</keyword>
<organism evidence="1 2">
    <name type="scientific">Persicobacter psychrovividus</name>
    <dbReference type="NCBI Taxonomy" id="387638"/>
    <lineage>
        <taxon>Bacteria</taxon>
        <taxon>Pseudomonadati</taxon>
        <taxon>Bacteroidota</taxon>
        <taxon>Cytophagia</taxon>
        <taxon>Cytophagales</taxon>
        <taxon>Persicobacteraceae</taxon>
        <taxon>Persicobacter</taxon>
    </lineage>
</organism>
<accession>A0ABN6L530</accession>
<dbReference type="RefSeq" id="WP_338397538.1">
    <property type="nucleotide sequence ID" value="NZ_AP025292.1"/>
</dbReference>
<dbReference type="Proteomes" id="UP001354989">
    <property type="component" value="Chromosome"/>
</dbReference>